<dbReference type="STRING" id="1257118.L8GX13"/>
<sequence length="505" mass="56861">MKALQSSKRSLQRHLLPQSTAKRPRRSNSLPRRTSTGKSKRRKHRDRLRDLLDGGYWRPRPAPTFDTAEGGEPELQERAEAEAEGNDRDEPTIVREQKRQRREEKGKERVKESQDSRDVTTEVNAALPATVGASTGPEAELSEIDSLDDTSDSDTDRGRSQSTHATTSGEKVAVKDIDGGLDGDYWKTVSKRRKAKGDFHDWSVFAPDNEESERDTEFVPGMPVYTREDMEISEGSSDWSDPDDYITVRSDAAMLPGGEADAEGEEESFDEAEDDGDADGESRGEGGGQAQFSARKAATDKRKAVKLKIRTIGGVRGIDFFCRSSIQVWSADKVRAWVQRYQNPNGYYYRLTDPGLVQRQGAFTIEEKQAFLRRYEEFGSNDWRVGANWGVFALAAGLENRVGYQCSSHYRRLLEEGELDDPSYEKDPITGKVKQTYTIIGGRDIDQGLNALREVWNTPELQRLEEKVDALVCHYHPTLYAKYQNSAYSKSSNFTVKPQPESGME</sequence>
<feature type="region of interest" description="Disordered" evidence="1">
    <location>
        <begin position="1"/>
        <end position="180"/>
    </location>
</feature>
<proteinExistence type="predicted"/>
<dbReference type="InterPro" id="IPR009057">
    <property type="entry name" value="Homeodomain-like_sf"/>
</dbReference>
<feature type="region of interest" description="Disordered" evidence="1">
    <location>
        <begin position="256"/>
        <end position="297"/>
    </location>
</feature>
<dbReference type="VEuPathDB" id="AmoebaDB:ACA1_062450"/>
<dbReference type="EMBL" id="KB007974">
    <property type="protein sequence ID" value="ELR17502.1"/>
    <property type="molecule type" value="Genomic_DNA"/>
</dbReference>
<evidence type="ECO:0000313" key="4">
    <source>
        <dbReference type="Proteomes" id="UP000011083"/>
    </source>
</evidence>
<protein>
    <recommendedName>
        <fullName evidence="2">Myb-like domain-containing protein</fullName>
    </recommendedName>
</protein>
<dbReference type="OrthoDB" id="6781668at2759"/>
<dbReference type="SUPFAM" id="SSF46689">
    <property type="entry name" value="Homeodomain-like"/>
    <property type="match status" value="1"/>
</dbReference>
<accession>L8GX13</accession>
<dbReference type="PROSITE" id="PS50090">
    <property type="entry name" value="MYB_LIKE"/>
    <property type="match status" value="1"/>
</dbReference>
<evidence type="ECO:0000256" key="1">
    <source>
        <dbReference type="SAM" id="MobiDB-lite"/>
    </source>
</evidence>
<feature type="compositionally biased region" description="Acidic residues" evidence="1">
    <location>
        <begin position="260"/>
        <end position="279"/>
    </location>
</feature>
<keyword evidence="4" id="KW-1185">Reference proteome</keyword>
<dbReference type="AlphaFoldDB" id="L8GX13"/>
<dbReference type="Proteomes" id="UP000011083">
    <property type="component" value="Unassembled WGS sequence"/>
</dbReference>
<feature type="compositionally biased region" description="Basic and acidic residues" evidence="1">
    <location>
        <begin position="75"/>
        <end position="120"/>
    </location>
</feature>
<dbReference type="InterPro" id="IPR001005">
    <property type="entry name" value="SANT/Myb"/>
</dbReference>
<gene>
    <name evidence="3" type="ORF">ACA1_062450</name>
</gene>
<dbReference type="KEGG" id="acan:ACA1_062450"/>
<organism evidence="3 4">
    <name type="scientific">Acanthamoeba castellanii (strain ATCC 30010 / Neff)</name>
    <dbReference type="NCBI Taxonomy" id="1257118"/>
    <lineage>
        <taxon>Eukaryota</taxon>
        <taxon>Amoebozoa</taxon>
        <taxon>Discosea</taxon>
        <taxon>Longamoebia</taxon>
        <taxon>Centramoebida</taxon>
        <taxon>Acanthamoebidae</taxon>
        <taxon>Acanthamoeba</taxon>
    </lineage>
</organism>
<dbReference type="GeneID" id="14918055"/>
<feature type="compositionally biased region" description="Acidic residues" evidence="1">
    <location>
        <begin position="140"/>
        <end position="153"/>
    </location>
</feature>
<name>L8GX13_ACACF</name>
<evidence type="ECO:0000259" key="2">
    <source>
        <dbReference type="PROSITE" id="PS50090"/>
    </source>
</evidence>
<dbReference type="RefSeq" id="XP_004339515.1">
    <property type="nucleotide sequence ID" value="XM_004339467.1"/>
</dbReference>
<reference evidence="3 4" key="1">
    <citation type="journal article" date="2013" name="Genome Biol.">
        <title>Genome of Acanthamoeba castellanii highlights extensive lateral gene transfer and early evolution of tyrosine kinase signaling.</title>
        <authorList>
            <person name="Clarke M."/>
            <person name="Lohan A.J."/>
            <person name="Liu B."/>
            <person name="Lagkouvardos I."/>
            <person name="Roy S."/>
            <person name="Zafar N."/>
            <person name="Bertelli C."/>
            <person name="Schilde C."/>
            <person name="Kianianmomeni A."/>
            <person name="Burglin T.R."/>
            <person name="Frech C."/>
            <person name="Turcotte B."/>
            <person name="Kopec K.O."/>
            <person name="Synnott J.M."/>
            <person name="Choo C."/>
            <person name="Paponov I."/>
            <person name="Finkler A."/>
            <person name="Soon Heng Tan C."/>
            <person name="Hutchins A.P."/>
            <person name="Weinmeier T."/>
            <person name="Rattei T."/>
            <person name="Chu J.S."/>
            <person name="Gimenez G."/>
            <person name="Irimia M."/>
            <person name="Rigden D.J."/>
            <person name="Fitzpatrick D.A."/>
            <person name="Lorenzo-Morales J."/>
            <person name="Bateman A."/>
            <person name="Chiu C.H."/>
            <person name="Tang P."/>
            <person name="Hegemann P."/>
            <person name="Fromm H."/>
            <person name="Raoult D."/>
            <person name="Greub G."/>
            <person name="Miranda-Saavedra D."/>
            <person name="Chen N."/>
            <person name="Nash P."/>
            <person name="Ginger M.L."/>
            <person name="Horn M."/>
            <person name="Schaap P."/>
            <person name="Caler L."/>
            <person name="Loftus B."/>
        </authorList>
    </citation>
    <scope>NUCLEOTIDE SEQUENCE [LARGE SCALE GENOMIC DNA]</scope>
    <source>
        <strain evidence="3 4">Neff</strain>
    </source>
</reference>
<feature type="domain" description="Myb-like" evidence="2">
    <location>
        <begin position="359"/>
        <end position="414"/>
    </location>
</feature>
<feature type="compositionally biased region" description="Polar residues" evidence="1">
    <location>
        <begin position="17"/>
        <end position="31"/>
    </location>
</feature>
<dbReference type="CDD" id="cd00167">
    <property type="entry name" value="SANT"/>
    <property type="match status" value="1"/>
</dbReference>
<evidence type="ECO:0000313" key="3">
    <source>
        <dbReference type="EMBL" id="ELR17502.1"/>
    </source>
</evidence>